<evidence type="ECO:0000256" key="1">
    <source>
        <dbReference type="SAM" id="Coils"/>
    </source>
</evidence>
<organism evidence="3 4">
    <name type="scientific">Streptococcus mitis 13/39</name>
    <dbReference type="NCBI Taxonomy" id="1239793"/>
    <lineage>
        <taxon>Bacteria</taxon>
        <taxon>Bacillati</taxon>
        <taxon>Bacillota</taxon>
        <taxon>Bacilli</taxon>
        <taxon>Lactobacillales</taxon>
        <taxon>Streptococcaceae</taxon>
        <taxon>Streptococcus</taxon>
        <taxon>Streptococcus mitis group</taxon>
    </lineage>
</organism>
<dbReference type="PATRIC" id="fig|1239793.3.peg.568"/>
<keyword evidence="1" id="KW-0175">Coiled coil</keyword>
<name>R0P348_STRMT</name>
<evidence type="ECO:0000259" key="2">
    <source>
        <dbReference type="Pfam" id="PF00535"/>
    </source>
</evidence>
<proteinExistence type="predicted"/>
<dbReference type="Pfam" id="PF00535">
    <property type="entry name" value="Glycos_transf_2"/>
    <property type="match status" value="2"/>
</dbReference>
<gene>
    <name evidence="3" type="ORF">D065_02918</name>
</gene>
<accession>R0P348</accession>
<dbReference type="AlphaFoldDB" id="R0P348"/>
<evidence type="ECO:0000313" key="3">
    <source>
        <dbReference type="EMBL" id="EOB33065.1"/>
    </source>
</evidence>
<feature type="domain" description="Glycosyltransferase 2-like" evidence="2">
    <location>
        <begin position="7"/>
        <end position="169"/>
    </location>
</feature>
<dbReference type="InterPro" id="IPR029044">
    <property type="entry name" value="Nucleotide-diphossugar_trans"/>
</dbReference>
<comment type="caution">
    <text evidence="3">The sequence shown here is derived from an EMBL/GenBank/DDBJ whole genome shotgun (WGS) entry which is preliminary data.</text>
</comment>
<dbReference type="InterPro" id="IPR001173">
    <property type="entry name" value="Glyco_trans_2-like"/>
</dbReference>
<feature type="coiled-coil region" evidence="1">
    <location>
        <begin position="546"/>
        <end position="573"/>
    </location>
</feature>
<dbReference type="SUPFAM" id="SSF53448">
    <property type="entry name" value="Nucleotide-diphospho-sugar transferases"/>
    <property type="match status" value="2"/>
</dbReference>
<dbReference type="CDD" id="cd00761">
    <property type="entry name" value="Glyco_tranf_GTA_type"/>
    <property type="match status" value="2"/>
</dbReference>
<dbReference type="PANTHER" id="PTHR22916:SF3">
    <property type="entry name" value="UDP-GLCNAC:BETAGAL BETA-1,3-N-ACETYLGLUCOSAMINYLTRANSFERASE-LIKE PROTEIN 1"/>
    <property type="match status" value="1"/>
</dbReference>
<dbReference type="PANTHER" id="PTHR22916">
    <property type="entry name" value="GLYCOSYLTRANSFERASE"/>
    <property type="match status" value="1"/>
</dbReference>
<keyword evidence="3" id="KW-0808">Transferase</keyword>
<dbReference type="Gene3D" id="3.90.550.10">
    <property type="entry name" value="Spore Coat Polysaccharide Biosynthesis Protein SpsA, Chain A"/>
    <property type="match status" value="2"/>
</dbReference>
<evidence type="ECO:0000313" key="4">
    <source>
        <dbReference type="Proteomes" id="UP000013315"/>
    </source>
</evidence>
<reference evidence="3 4" key="1">
    <citation type="submission" date="2013-04" db="EMBL/GenBank/DDBJ databases">
        <authorList>
            <person name="Ikryannikova L.N."/>
            <person name="Ilina E.N."/>
            <person name="Kostryukova E.S."/>
            <person name="Semashko T.A."/>
            <person name="Karpova I.Y.U."/>
            <person name="Larin A.K."/>
            <person name="Ischenko D.S."/>
            <person name="Alekseev D.G."/>
            <person name="Klimova E.A."/>
            <person name="Filimonova A.V."/>
            <person name="Savinova T.A."/>
            <person name="Filimonova O.Y.U."/>
            <person name="Dubovickaya V.A."/>
            <person name="Sidorenko S.V."/>
            <person name="Govorun V.M."/>
        </authorList>
    </citation>
    <scope>NUCLEOTIDE SEQUENCE [LARGE SCALE GENOMIC DNA]</scope>
    <source>
        <strain evidence="3 4">13/39</strain>
    </source>
</reference>
<dbReference type="Proteomes" id="UP000013315">
    <property type="component" value="Unassembled WGS sequence"/>
</dbReference>
<feature type="domain" description="Glycosyltransferase 2-like" evidence="2">
    <location>
        <begin position="295"/>
        <end position="414"/>
    </location>
</feature>
<protein>
    <submittedName>
        <fullName evidence="3">Glycosyl transferase, family 2/glycosyl transferase family 8</fullName>
    </submittedName>
</protein>
<sequence>MGNELISIVVPIYNVEKYLRECLDSISEQTYKNFECIMVNDGSTDSSQQIAEEYLEDSRFTLINQSNKGLSGARNTGISHIREESTFVSFVDSDDYIYPDFLETLIEHIEDDVDIIEGMIEYFHDEIKVDNVSHNFEKKVLLTKDDKLGELALNELRVSVFPKLFRKSLLTEDFFPEGWIFEDLAVVPELVSHSRKWIKLPKVIYGYGIRPNSITTKEFSEEKLDVFKIFGKYDLFFKDESDVTKLLVEKIKYLHLNYHDIEFVPENNHYKQLYQQEKQKLLSKIADYESKALISIIVPIYDVENYLRQCLDSIVSQTYQNFECLLINDGSPDSSADICREYVEKDSRFRYFEKENGGLSSARNFGIERSAGAYITFVDSDDWLEHDALDRLYGALKKENADISIGRYNCYDESRCQYLFYDSNPDDSFEVIEGKEIIDREGVEEMRNGNWTVAYLKLFKRELLQDSPFPIGKIAEDTYWTWKMLLRASKVVYLNRCVYWYRIGLSGTLNIWSEKRIYDEIEAREEKLAILASLNYDLTNHILIYKNRLQRVIAKLEEQNMQFTEIYRRMMEKLSLLL</sequence>
<dbReference type="EMBL" id="AQTU01000007">
    <property type="protein sequence ID" value="EOB33065.1"/>
    <property type="molecule type" value="Genomic_DNA"/>
</dbReference>
<dbReference type="GO" id="GO:0016758">
    <property type="term" value="F:hexosyltransferase activity"/>
    <property type="evidence" value="ECO:0007669"/>
    <property type="project" value="UniProtKB-ARBA"/>
</dbReference>